<dbReference type="CDD" id="cd02869">
    <property type="entry name" value="PseudoU_synth_RluA_like"/>
    <property type="match status" value="1"/>
</dbReference>
<name>A0A845QBW1_9HYPH</name>
<proteinExistence type="inferred from homology"/>
<dbReference type="Gene3D" id="3.10.290.10">
    <property type="entry name" value="RNA-binding S4 domain"/>
    <property type="match status" value="1"/>
</dbReference>
<dbReference type="InterPro" id="IPR006224">
    <property type="entry name" value="PsdUridine_synth_RluA-like_CS"/>
</dbReference>
<evidence type="ECO:0000256" key="2">
    <source>
        <dbReference type="ARBA" id="ARBA00023235"/>
    </source>
</evidence>
<evidence type="ECO:0000256" key="6">
    <source>
        <dbReference type="RuleBase" id="RU362028"/>
    </source>
</evidence>
<dbReference type="InterPro" id="IPR006145">
    <property type="entry name" value="PsdUridine_synth_RsuA/RluA"/>
</dbReference>
<evidence type="ECO:0000313" key="9">
    <source>
        <dbReference type="EMBL" id="NBG95706.1"/>
    </source>
</evidence>
<evidence type="ECO:0000256" key="1">
    <source>
        <dbReference type="ARBA" id="ARBA00010876"/>
    </source>
</evidence>
<dbReference type="NCBIfam" id="TIGR00005">
    <property type="entry name" value="rluA_subfam"/>
    <property type="match status" value="1"/>
</dbReference>
<dbReference type="SUPFAM" id="SSF55174">
    <property type="entry name" value="Alpha-L RNA-binding motif"/>
    <property type="match status" value="1"/>
</dbReference>
<dbReference type="PROSITE" id="PS01129">
    <property type="entry name" value="PSI_RLU"/>
    <property type="match status" value="1"/>
</dbReference>
<accession>A0A845QBW1</accession>
<comment type="caution">
    <text evidence="9">The sequence shown here is derived from an EMBL/GenBank/DDBJ whole genome shotgun (WGS) entry which is preliminary data.</text>
</comment>
<evidence type="ECO:0000256" key="4">
    <source>
        <dbReference type="PIRSR" id="PIRSR606225-1"/>
    </source>
</evidence>
<evidence type="ECO:0000256" key="7">
    <source>
        <dbReference type="SAM" id="MobiDB-lite"/>
    </source>
</evidence>
<dbReference type="Pfam" id="PF00849">
    <property type="entry name" value="PseudoU_synth_2"/>
    <property type="match status" value="1"/>
</dbReference>
<comment type="similarity">
    <text evidence="1 6">Belongs to the pseudouridine synthase RluA family.</text>
</comment>
<feature type="active site" evidence="4">
    <location>
        <position position="146"/>
    </location>
</feature>
<dbReference type="GO" id="GO:0003723">
    <property type="term" value="F:RNA binding"/>
    <property type="evidence" value="ECO:0007669"/>
    <property type="project" value="UniProtKB-KW"/>
</dbReference>
<keyword evidence="5" id="KW-0694">RNA-binding</keyword>
<dbReference type="GO" id="GO:0000455">
    <property type="term" value="P:enzyme-directed rRNA pseudouridine synthesis"/>
    <property type="evidence" value="ECO:0007669"/>
    <property type="project" value="TreeGrafter"/>
</dbReference>
<reference evidence="9 10" key="1">
    <citation type="journal article" date="2016" name="Int. J. Syst. Evol. Microbiol.">
        <title>Pyruvatibacter mobilis gen. nov., sp. nov., a marine bacterium from the culture broth of Picochlorum sp. 122.</title>
        <authorList>
            <person name="Wang G."/>
            <person name="Tang M."/>
            <person name="Wu H."/>
            <person name="Dai S."/>
            <person name="Li T."/>
            <person name="Chen C."/>
            <person name="He H."/>
            <person name="Fan J."/>
            <person name="Xiang W."/>
            <person name="Li X."/>
        </authorList>
    </citation>
    <scope>NUCLEOTIDE SEQUENCE [LARGE SCALE GENOMIC DNA]</scope>
    <source>
        <strain evidence="9 10">GYP-11</strain>
    </source>
</reference>
<dbReference type="Gene3D" id="3.30.2350.10">
    <property type="entry name" value="Pseudouridine synthase"/>
    <property type="match status" value="1"/>
</dbReference>
<dbReference type="InterPro" id="IPR050188">
    <property type="entry name" value="RluA_PseudoU_synthase"/>
</dbReference>
<dbReference type="GO" id="GO:0160140">
    <property type="term" value="F:23S rRNA pseudouridine(1911/1915/1917) synthase activity"/>
    <property type="evidence" value="ECO:0007669"/>
    <property type="project" value="UniProtKB-EC"/>
</dbReference>
<organism evidence="9 10">
    <name type="scientific">Pyruvatibacter mobilis</name>
    <dbReference type="NCBI Taxonomy" id="1712261"/>
    <lineage>
        <taxon>Bacteria</taxon>
        <taxon>Pseudomonadati</taxon>
        <taxon>Pseudomonadota</taxon>
        <taxon>Alphaproteobacteria</taxon>
        <taxon>Hyphomicrobiales</taxon>
        <taxon>Parvibaculaceae</taxon>
        <taxon>Pyruvatibacter</taxon>
    </lineage>
</organism>
<dbReference type="OrthoDB" id="9807829at2"/>
<dbReference type="SUPFAM" id="SSF55120">
    <property type="entry name" value="Pseudouridine synthase"/>
    <property type="match status" value="1"/>
</dbReference>
<dbReference type="InterPro" id="IPR020103">
    <property type="entry name" value="PsdUridine_synth_cat_dom_sf"/>
</dbReference>
<feature type="domain" description="Pseudouridine synthase RsuA/RluA-like" evidence="8">
    <location>
        <begin position="102"/>
        <end position="254"/>
    </location>
</feature>
<evidence type="ECO:0000256" key="3">
    <source>
        <dbReference type="ARBA" id="ARBA00036882"/>
    </source>
</evidence>
<dbReference type="InterPro" id="IPR006225">
    <property type="entry name" value="PsdUridine_synth_RluC/D"/>
</dbReference>
<comment type="function">
    <text evidence="6">Responsible for synthesis of pseudouridine from uracil.</text>
</comment>
<dbReference type="GeneID" id="300654408"/>
<comment type="catalytic activity">
    <reaction evidence="6">
        <text>a uridine in RNA = a pseudouridine in RNA</text>
        <dbReference type="Rhea" id="RHEA:48348"/>
        <dbReference type="Rhea" id="RHEA-COMP:12068"/>
        <dbReference type="Rhea" id="RHEA-COMP:12069"/>
        <dbReference type="ChEBI" id="CHEBI:65314"/>
        <dbReference type="ChEBI" id="CHEBI:65315"/>
    </reaction>
</comment>
<evidence type="ECO:0000313" key="10">
    <source>
        <dbReference type="Proteomes" id="UP000470384"/>
    </source>
</evidence>
<comment type="catalytic activity">
    <reaction evidence="3">
        <text>uridine(1911/1915/1917) in 23S rRNA = pseudouridine(1911/1915/1917) in 23S rRNA</text>
        <dbReference type="Rhea" id="RHEA:42524"/>
        <dbReference type="Rhea" id="RHEA-COMP:10097"/>
        <dbReference type="Rhea" id="RHEA-COMP:10098"/>
        <dbReference type="ChEBI" id="CHEBI:65314"/>
        <dbReference type="ChEBI" id="CHEBI:65315"/>
        <dbReference type="EC" id="5.4.99.23"/>
    </reaction>
</comment>
<dbReference type="PANTHER" id="PTHR21600">
    <property type="entry name" value="MITOCHONDRIAL RNA PSEUDOURIDINE SYNTHASE"/>
    <property type="match status" value="1"/>
</dbReference>
<dbReference type="PANTHER" id="PTHR21600:SF44">
    <property type="entry name" value="RIBOSOMAL LARGE SUBUNIT PSEUDOURIDINE SYNTHASE D"/>
    <property type="match status" value="1"/>
</dbReference>
<dbReference type="RefSeq" id="WP_160587627.1">
    <property type="nucleotide sequence ID" value="NZ_BMHN01000001.1"/>
</dbReference>
<evidence type="ECO:0000256" key="5">
    <source>
        <dbReference type="PROSITE-ProRule" id="PRU00182"/>
    </source>
</evidence>
<keyword evidence="2 6" id="KW-0413">Isomerase</keyword>
<gene>
    <name evidence="9" type="ORF">GTQ45_08165</name>
</gene>
<protein>
    <recommendedName>
        <fullName evidence="6">Pseudouridine synthase</fullName>
        <ecNumber evidence="6">5.4.99.-</ecNumber>
    </recommendedName>
</protein>
<sequence>MSGVQTIQVEAGDDGMRLDRWFKARFPGLGHGRLEKLLRTGQVRVDGGRVKGSTRLEEGQAVRVPPLPDNADAAPQRSSKPRKAASQDGSFLRDLVLYKDGDVIVLNKPAGLAVQGGSRTDKHIDAMLDALAFDAPERPRLVHRLDKDTSGVLVLARSRDAAAKLGRALKRHDTRKIYWALVNGVPRPQRGTINLSLAKAGTEGRERVHAAEDDDFDARHAITHYATVAQAGQKLAWVAFMPVTGRTHQIRAHAVAIKTPIVGDGKYGGSEAHPGGEIPRKMHLHARELTIRHPKGHMITVVAPLPEHMRKTWDLLGLNPNDDEDPFAELEA</sequence>
<dbReference type="PROSITE" id="PS50889">
    <property type="entry name" value="S4"/>
    <property type="match status" value="1"/>
</dbReference>
<evidence type="ECO:0000259" key="8">
    <source>
        <dbReference type="Pfam" id="PF00849"/>
    </source>
</evidence>
<dbReference type="CDD" id="cd00165">
    <property type="entry name" value="S4"/>
    <property type="match status" value="1"/>
</dbReference>
<dbReference type="AlphaFoldDB" id="A0A845QBW1"/>
<dbReference type="EC" id="5.4.99.-" evidence="6"/>
<feature type="region of interest" description="Disordered" evidence="7">
    <location>
        <begin position="64"/>
        <end position="87"/>
    </location>
</feature>
<dbReference type="Proteomes" id="UP000470384">
    <property type="component" value="Unassembled WGS sequence"/>
</dbReference>
<dbReference type="EMBL" id="WXYQ01000006">
    <property type="protein sequence ID" value="NBG95706.1"/>
    <property type="molecule type" value="Genomic_DNA"/>
</dbReference>
<dbReference type="InterPro" id="IPR036986">
    <property type="entry name" value="S4_RNA-bd_sf"/>
</dbReference>
<keyword evidence="10" id="KW-1185">Reference proteome</keyword>